<protein>
    <submittedName>
        <fullName evidence="2">Uncharacterized protein</fullName>
    </submittedName>
</protein>
<evidence type="ECO:0000256" key="1">
    <source>
        <dbReference type="SAM" id="MobiDB-lite"/>
    </source>
</evidence>
<dbReference type="Proteomes" id="UP001209654">
    <property type="component" value="Unassembled WGS sequence"/>
</dbReference>
<organism evidence="2 3">
    <name type="scientific">Arthrobacter mangrovi</name>
    <dbReference type="NCBI Taxonomy" id="2966350"/>
    <lineage>
        <taxon>Bacteria</taxon>
        <taxon>Bacillati</taxon>
        <taxon>Actinomycetota</taxon>
        <taxon>Actinomycetes</taxon>
        <taxon>Micrococcales</taxon>
        <taxon>Micrococcaceae</taxon>
        <taxon>Arthrobacter</taxon>
    </lineage>
</organism>
<evidence type="ECO:0000313" key="3">
    <source>
        <dbReference type="Proteomes" id="UP001209654"/>
    </source>
</evidence>
<feature type="region of interest" description="Disordered" evidence="1">
    <location>
        <begin position="1"/>
        <end position="62"/>
    </location>
</feature>
<feature type="compositionally biased region" description="Basic residues" evidence="1">
    <location>
        <begin position="21"/>
        <end position="45"/>
    </location>
</feature>
<comment type="caution">
    <text evidence="2">The sequence shown here is derived from an EMBL/GenBank/DDBJ whole genome shotgun (WGS) entry which is preliminary data.</text>
</comment>
<reference evidence="2 3" key="1">
    <citation type="journal article" date="2023" name="Int. J. Syst. Evol. Microbiol.">
        <title>Arthrobacter mangrovi sp. nov., an actinobacterium isolated from the rhizosphere of a mangrove.</title>
        <authorList>
            <person name="Hamada M."/>
            <person name="Saitou S."/>
            <person name="Enomoto N."/>
            <person name="Nanri K."/>
            <person name="Hidaka K."/>
            <person name="Miura T."/>
            <person name="Tamura T."/>
        </authorList>
    </citation>
    <scope>NUCLEOTIDE SEQUENCE [LARGE SCALE GENOMIC DNA]</scope>
    <source>
        <strain evidence="2 3">NBRC 112813</strain>
    </source>
</reference>
<sequence length="62" mass="6877">MGEQITGLSVLEEETMPDKSPHKHEPKKQAKGATIKQKRAEKRAKHIVEGPADPVAHIKKRG</sequence>
<gene>
    <name evidence="2" type="ORF">AHIS1636_34350</name>
</gene>
<evidence type="ECO:0000313" key="2">
    <source>
        <dbReference type="EMBL" id="GLB68992.1"/>
    </source>
</evidence>
<dbReference type="EMBL" id="BRVS01000026">
    <property type="protein sequence ID" value="GLB68992.1"/>
    <property type="molecule type" value="Genomic_DNA"/>
</dbReference>
<name>A0ABQ5MYC7_9MICC</name>
<proteinExistence type="predicted"/>
<accession>A0ABQ5MYC7</accession>
<keyword evidence="3" id="KW-1185">Reference proteome</keyword>